<organism evidence="1 2">
    <name type="scientific">Venustampulla echinocandica</name>
    <dbReference type="NCBI Taxonomy" id="2656787"/>
    <lineage>
        <taxon>Eukaryota</taxon>
        <taxon>Fungi</taxon>
        <taxon>Dikarya</taxon>
        <taxon>Ascomycota</taxon>
        <taxon>Pezizomycotina</taxon>
        <taxon>Leotiomycetes</taxon>
        <taxon>Helotiales</taxon>
        <taxon>Pleuroascaceae</taxon>
        <taxon>Venustampulla</taxon>
    </lineage>
</organism>
<reference evidence="1 2" key="1">
    <citation type="journal article" date="2018" name="IMA Fungus">
        <title>IMA Genome-F 9: Draft genome sequence of Annulohypoxylon stygium, Aspergillus mulundensis, Berkeleyomyces basicola (syn. Thielaviopsis basicola), Ceratocystis smalleyi, two Cercospora beticola strains, Coleophoma cylindrospora, Fusarium fracticaudum, Phialophora cf. hyalina, and Morchella septimelata.</title>
        <authorList>
            <person name="Wingfield B.D."/>
            <person name="Bills G.F."/>
            <person name="Dong Y."/>
            <person name="Huang W."/>
            <person name="Nel W.J."/>
            <person name="Swalarsk-Parry B.S."/>
            <person name="Vaghefi N."/>
            <person name="Wilken P.M."/>
            <person name="An Z."/>
            <person name="de Beer Z.W."/>
            <person name="De Vos L."/>
            <person name="Chen L."/>
            <person name="Duong T.A."/>
            <person name="Gao Y."/>
            <person name="Hammerbacher A."/>
            <person name="Kikkert J.R."/>
            <person name="Li Y."/>
            <person name="Li H."/>
            <person name="Li K."/>
            <person name="Li Q."/>
            <person name="Liu X."/>
            <person name="Ma X."/>
            <person name="Naidoo K."/>
            <person name="Pethybridge S.J."/>
            <person name="Sun J."/>
            <person name="Steenkamp E.T."/>
            <person name="van der Nest M.A."/>
            <person name="van Wyk S."/>
            <person name="Wingfield M.J."/>
            <person name="Xiong C."/>
            <person name="Yue Q."/>
            <person name="Zhang X."/>
        </authorList>
    </citation>
    <scope>NUCLEOTIDE SEQUENCE [LARGE SCALE GENOMIC DNA]</scope>
    <source>
        <strain evidence="1 2">BP 5553</strain>
    </source>
</reference>
<dbReference type="EMBL" id="NPIC01000001">
    <property type="protein sequence ID" value="RDL41441.1"/>
    <property type="molecule type" value="Genomic_DNA"/>
</dbReference>
<proteinExistence type="predicted"/>
<dbReference type="AlphaFoldDB" id="A0A370U0Z1"/>
<accession>A0A370U0Z1</accession>
<keyword evidence="2" id="KW-1185">Reference proteome</keyword>
<dbReference type="Proteomes" id="UP000254866">
    <property type="component" value="Unassembled WGS sequence"/>
</dbReference>
<gene>
    <name evidence="1" type="ORF">BP5553_01420</name>
</gene>
<dbReference type="RefSeq" id="XP_031874097.1">
    <property type="nucleotide sequence ID" value="XM_032010043.1"/>
</dbReference>
<protein>
    <submittedName>
        <fullName evidence="1">Uncharacterized protein</fullName>
    </submittedName>
</protein>
<name>A0A370U0Z1_9HELO</name>
<dbReference type="GeneID" id="43594269"/>
<sequence length="219" mass="23920">MASFDMKTLSSGPDMGRAHIYTLSAFLHDFKALINFTHTWTPDLDAYVVAGGVVFKGRIGGGQFRSCNAPGKADLPSTISADTTSNFQHSPRGFAFWTYQADIRSYVFAIQEFARGRDLMGQVGALGIAAAFFPHASGARDLAFVLATAFRSVTVRRLDNLAGAGTDTLNLRSKASLATTMCLPYIQMPSTISRFPKRYWIVEKLVKTENMAIAKEESS</sequence>
<comment type="caution">
    <text evidence="1">The sequence shown here is derived from an EMBL/GenBank/DDBJ whole genome shotgun (WGS) entry which is preliminary data.</text>
</comment>
<evidence type="ECO:0000313" key="2">
    <source>
        <dbReference type="Proteomes" id="UP000254866"/>
    </source>
</evidence>
<evidence type="ECO:0000313" key="1">
    <source>
        <dbReference type="EMBL" id="RDL41441.1"/>
    </source>
</evidence>